<evidence type="ECO:0000313" key="3">
    <source>
        <dbReference type="EMBL" id="VVD29215.1"/>
    </source>
</evidence>
<dbReference type="InterPro" id="IPR025375">
    <property type="entry name" value="DUF4365"/>
</dbReference>
<feature type="compositionally biased region" description="Basic and acidic residues" evidence="1">
    <location>
        <begin position="15"/>
        <end position="25"/>
    </location>
</feature>
<feature type="region of interest" description="Disordered" evidence="1">
    <location>
        <begin position="1"/>
        <end position="25"/>
    </location>
</feature>
<dbReference type="KEGG" id="pdio:PDMSB3_2759"/>
<proteinExistence type="predicted"/>
<dbReference type="Proteomes" id="UP000325811">
    <property type="component" value="Chromosome I"/>
</dbReference>
<protein>
    <recommendedName>
        <fullName evidence="2">DUF4365 domain-containing protein</fullName>
    </recommendedName>
</protein>
<sequence>MLPKLSDGSNSGDLARPRRPDSHITGEEAQRVFEDRRSRNWIVRPVGPPDYGIDLDIEWTEHGNVMGAHAGIQLKGTDSIPWNSGQSFAYSKIEPSTNNYFLDYDLPVFLILSDVSDFRAYFCPAKEYIRANYERALSNQSISYRFFKEQEVGESNGISFALAFLKERRLMARDVTLRELPRFQSAFHSLHYDFYRRDGHMAVDDLKRERELLNLVLDCDRYSSLFELQFVFGTDKEQFETWRAKGVFPGEMLERDFTEWLDRIDNAFAAVVAAAQTLVGTTEKVFWQVRRLDVADAILGLNPSLAQVLTPEARRSQRRPSAF</sequence>
<accession>A0A5Q4Z753</accession>
<organism evidence="3 4">
    <name type="scientific">Paraburkholderia dioscoreae</name>
    <dbReference type="NCBI Taxonomy" id="2604047"/>
    <lineage>
        <taxon>Bacteria</taxon>
        <taxon>Pseudomonadati</taxon>
        <taxon>Pseudomonadota</taxon>
        <taxon>Betaproteobacteria</taxon>
        <taxon>Burkholderiales</taxon>
        <taxon>Burkholderiaceae</taxon>
        <taxon>Paraburkholderia</taxon>
    </lineage>
</organism>
<dbReference type="EMBL" id="LR699553">
    <property type="protein sequence ID" value="VVD29215.1"/>
    <property type="molecule type" value="Genomic_DNA"/>
</dbReference>
<feature type="domain" description="DUF4365" evidence="2">
    <location>
        <begin position="38"/>
        <end position="124"/>
    </location>
</feature>
<reference evidence="3 4" key="1">
    <citation type="submission" date="2019-08" db="EMBL/GenBank/DDBJ databases">
        <authorList>
            <person name="Herpell B J."/>
        </authorList>
    </citation>
    <scope>NUCLEOTIDE SEQUENCE [LARGE SCALE GENOMIC DNA]</scope>
    <source>
        <strain evidence="4">Msb3</strain>
    </source>
</reference>
<dbReference type="AlphaFoldDB" id="A0A5Q4Z753"/>
<evidence type="ECO:0000259" key="2">
    <source>
        <dbReference type="Pfam" id="PF14280"/>
    </source>
</evidence>
<gene>
    <name evidence="3" type="ORF">PDMSB3_2759</name>
</gene>
<evidence type="ECO:0000256" key="1">
    <source>
        <dbReference type="SAM" id="MobiDB-lite"/>
    </source>
</evidence>
<evidence type="ECO:0000313" key="4">
    <source>
        <dbReference type="Proteomes" id="UP000325811"/>
    </source>
</evidence>
<keyword evidence="4" id="KW-1185">Reference proteome</keyword>
<name>A0A5Q4Z753_9BURK</name>
<dbReference type="Pfam" id="PF14280">
    <property type="entry name" value="DUF4365"/>
    <property type="match status" value="1"/>
</dbReference>